<dbReference type="STRING" id="1121419.SAMN05443529_1354"/>
<dbReference type="OrthoDB" id="1798618at2"/>
<evidence type="ECO:0000313" key="1">
    <source>
        <dbReference type="EMBL" id="SDI36176.1"/>
    </source>
</evidence>
<sequence>MFYRRSNASCRPTPNPPQCGPLPGTVLRISIPPGTVINLLNLVEVASPSGICFIIRLPFLDCGSGNAMSLDSIVNAVQSAGGRVEFA</sequence>
<organism evidence="1 2">
    <name type="scientific">Desulfosporosinus hippei DSM 8344</name>
    <dbReference type="NCBI Taxonomy" id="1121419"/>
    <lineage>
        <taxon>Bacteria</taxon>
        <taxon>Bacillati</taxon>
        <taxon>Bacillota</taxon>
        <taxon>Clostridia</taxon>
        <taxon>Eubacteriales</taxon>
        <taxon>Desulfitobacteriaceae</taxon>
        <taxon>Desulfosporosinus</taxon>
    </lineage>
</organism>
<accession>A0A1G8JY92</accession>
<protein>
    <submittedName>
        <fullName evidence="1">Uncharacterized protein</fullName>
    </submittedName>
</protein>
<dbReference type="Proteomes" id="UP000198656">
    <property type="component" value="Unassembled WGS sequence"/>
</dbReference>
<dbReference type="EMBL" id="FNCP01000035">
    <property type="protein sequence ID" value="SDI36176.1"/>
    <property type="molecule type" value="Genomic_DNA"/>
</dbReference>
<gene>
    <name evidence="1" type="ORF">SAMN05443529_1354</name>
</gene>
<reference evidence="2" key="1">
    <citation type="submission" date="2016-10" db="EMBL/GenBank/DDBJ databases">
        <authorList>
            <person name="Varghese N."/>
            <person name="Submissions S."/>
        </authorList>
    </citation>
    <scope>NUCLEOTIDE SEQUENCE [LARGE SCALE GENOMIC DNA]</scope>
    <source>
        <strain evidence="2">DSM 8344</strain>
    </source>
</reference>
<dbReference type="AlphaFoldDB" id="A0A1G8JY92"/>
<evidence type="ECO:0000313" key="2">
    <source>
        <dbReference type="Proteomes" id="UP000198656"/>
    </source>
</evidence>
<name>A0A1G8JY92_9FIRM</name>
<dbReference type="RefSeq" id="WP_092335518.1">
    <property type="nucleotide sequence ID" value="NZ_FNCP01000035.1"/>
</dbReference>
<keyword evidence="2" id="KW-1185">Reference proteome</keyword>
<proteinExistence type="predicted"/>